<evidence type="ECO:0000259" key="2">
    <source>
        <dbReference type="Pfam" id="PF23622"/>
    </source>
</evidence>
<evidence type="ECO:0000313" key="3">
    <source>
        <dbReference type="EMBL" id="CAL5023654.1"/>
    </source>
</evidence>
<feature type="region of interest" description="Disordered" evidence="1">
    <location>
        <begin position="204"/>
        <end position="231"/>
    </location>
</feature>
<sequence>MLSKCNLLEFLEIAYYRMVTRIRMLHSLDRLKHLVVDICPKLQEIELNCSPTTLKYAGAVIPLMSVSTSRLTNISIVFLTYQSSLSYIATGFPNTSPRLETLTLLCYEHEKTIVPEGPFKFTYLRNLRLELVFRDEYEIRKTDVLDYAYLLKIAPFMETLELPMWMVGRPRPYCKEDGELRIGLPHKHAHLKSVRISGFFWPERPGGASTSHPSQFHRAREDGDHPKARNK</sequence>
<evidence type="ECO:0000313" key="4">
    <source>
        <dbReference type="Proteomes" id="UP001497457"/>
    </source>
</evidence>
<dbReference type="InterPro" id="IPR053772">
    <property type="entry name" value="At1g61320/At1g61330-like"/>
</dbReference>
<reference evidence="3" key="1">
    <citation type="submission" date="2024-10" db="EMBL/GenBank/DDBJ databases">
        <authorList>
            <person name="Ryan C."/>
        </authorList>
    </citation>
    <scope>NUCLEOTIDE SEQUENCE [LARGE SCALE GENOMIC DNA]</scope>
</reference>
<keyword evidence="4" id="KW-1185">Reference proteome</keyword>
<dbReference type="AlphaFoldDB" id="A0ABC9CP12"/>
<gene>
    <name evidence="3" type="ORF">URODEC1_LOCUS77078</name>
</gene>
<accession>A0ABC9CP12</accession>
<dbReference type="EMBL" id="OZ075113">
    <property type="protein sequence ID" value="CAL5023654.1"/>
    <property type="molecule type" value="Genomic_DNA"/>
</dbReference>
<dbReference type="PANTHER" id="PTHR34145:SF61">
    <property type="entry name" value="OS07G0161500 PROTEIN"/>
    <property type="match status" value="1"/>
</dbReference>
<proteinExistence type="predicted"/>
<dbReference type="InterPro" id="IPR055357">
    <property type="entry name" value="LRR_At1g61320_AtMIF1"/>
</dbReference>
<evidence type="ECO:0000256" key="1">
    <source>
        <dbReference type="SAM" id="MobiDB-lite"/>
    </source>
</evidence>
<dbReference type="Pfam" id="PF23622">
    <property type="entry name" value="LRR_At1g61320_AtMIF1"/>
    <property type="match status" value="1"/>
</dbReference>
<dbReference type="SUPFAM" id="SSF52047">
    <property type="entry name" value="RNI-like"/>
    <property type="match status" value="1"/>
</dbReference>
<protein>
    <recommendedName>
        <fullName evidence="2">At1g61320/AtMIF1 LRR domain-containing protein</fullName>
    </recommendedName>
</protein>
<organism evidence="3 4">
    <name type="scientific">Urochloa decumbens</name>
    <dbReference type="NCBI Taxonomy" id="240449"/>
    <lineage>
        <taxon>Eukaryota</taxon>
        <taxon>Viridiplantae</taxon>
        <taxon>Streptophyta</taxon>
        <taxon>Embryophyta</taxon>
        <taxon>Tracheophyta</taxon>
        <taxon>Spermatophyta</taxon>
        <taxon>Magnoliopsida</taxon>
        <taxon>Liliopsida</taxon>
        <taxon>Poales</taxon>
        <taxon>Poaceae</taxon>
        <taxon>PACMAD clade</taxon>
        <taxon>Panicoideae</taxon>
        <taxon>Panicodae</taxon>
        <taxon>Paniceae</taxon>
        <taxon>Melinidinae</taxon>
        <taxon>Urochloa</taxon>
    </lineage>
</organism>
<feature type="compositionally biased region" description="Basic and acidic residues" evidence="1">
    <location>
        <begin position="218"/>
        <end position="231"/>
    </location>
</feature>
<dbReference type="PANTHER" id="PTHR34145">
    <property type="entry name" value="OS02G0105600 PROTEIN"/>
    <property type="match status" value="1"/>
</dbReference>
<name>A0ABC9CP12_9POAL</name>
<dbReference type="Proteomes" id="UP001497457">
    <property type="component" value="Chromosome 3rd"/>
</dbReference>
<feature type="domain" description="At1g61320/AtMIF1 LRR" evidence="2">
    <location>
        <begin position="1"/>
        <end position="200"/>
    </location>
</feature>